<protein>
    <recommendedName>
        <fullName evidence="3">EF-hand domain-containing protein</fullName>
    </recommendedName>
</protein>
<keyword evidence="5" id="KW-1185">Reference proteome</keyword>
<dbReference type="Gene3D" id="1.10.238.10">
    <property type="entry name" value="EF-hand"/>
    <property type="match status" value="2"/>
</dbReference>
<dbReference type="OrthoDB" id="6053359at2"/>
<dbReference type="InterPro" id="IPR018247">
    <property type="entry name" value="EF_Hand_1_Ca_BS"/>
</dbReference>
<dbReference type="InterPro" id="IPR011992">
    <property type="entry name" value="EF-hand-dom_pair"/>
</dbReference>
<dbReference type="AlphaFoldDB" id="A0A344J8C1"/>
<dbReference type="GO" id="GO:0005509">
    <property type="term" value="F:calcium ion binding"/>
    <property type="evidence" value="ECO:0007669"/>
    <property type="project" value="InterPro"/>
</dbReference>
<dbReference type="InterPro" id="IPR002048">
    <property type="entry name" value="EF_hand_dom"/>
</dbReference>
<dbReference type="EMBL" id="CP029556">
    <property type="protein sequence ID" value="AXA85281.1"/>
    <property type="molecule type" value="Genomic_DNA"/>
</dbReference>
<dbReference type="PROSITE" id="PS00018">
    <property type="entry name" value="EF_HAND_1"/>
    <property type="match status" value="1"/>
</dbReference>
<name>A0A344J8C1_9GAMM</name>
<reference evidence="5" key="1">
    <citation type="submission" date="2018-05" db="EMBL/GenBank/DDBJ databases">
        <title>Luteimonas pekinense sp. nov., isolated from human Meibomian gland secretions, Beijing, China.</title>
        <authorList>
            <person name="Wen T."/>
            <person name="Bai H."/>
            <person name="Lv H."/>
        </authorList>
    </citation>
    <scope>NUCLEOTIDE SEQUENCE [LARGE SCALE GENOMIC DNA]</scope>
    <source>
        <strain evidence="5">83-4</strain>
    </source>
</reference>
<evidence type="ECO:0000256" key="1">
    <source>
        <dbReference type="SAM" id="MobiDB-lite"/>
    </source>
</evidence>
<evidence type="ECO:0000313" key="5">
    <source>
        <dbReference type="Proteomes" id="UP000251842"/>
    </source>
</evidence>
<dbReference type="KEGG" id="lue:DCD74_11890"/>
<feature type="domain" description="EF-hand" evidence="3">
    <location>
        <begin position="50"/>
        <end position="85"/>
    </location>
</feature>
<evidence type="ECO:0000313" key="4">
    <source>
        <dbReference type="EMBL" id="AXA85281.1"/>
    </source>
</evidence>
<dbReference type="Pfam" id="PF13202">
    <property type="entry name" value="EF-hand_5"/>
    <property type="match status" value="2"/>
</dbReference>
<accession>A0A344J8C1</accession>
<sequence>MNVKTSIALAATLLLASNAHAGPQTASKPMDHSKMKMDHASMQMPATPEARAKMANTMFDKIDTNKNGSLSRAEFVEHHRTMSMEHGGMHMDHGKNAMKHDGKEHHAMDHAGHAPSAASTTYQKLDSNKDGKLSTAEMAKHPLAAHFAMLDADKNGYLSSKEAAAHGL</sequence>
<organism evidence="4 5">
    <name type="scientific">Solilutibacter oculi</name>
    <dbReference type="NCBI Taxonomy" id="2698682"/>
    <lineage>
        <taxon>Bacteria</taxon>
        <taxon>Pseudomonadati</taxon>
        <taxon>Pseudomonadota</taxon>
        <taxon>Gammaproteobacteria</taxon>
        <taxon>Lysobacterales</taxon>
        <taxon>Lysobacteraceae</taxon>
        <taxon>Solilutibacter</taxon>
    </lineage>
</organism>
<evidence type="ECO:0000259" key="3">
    <source>
        <dbReference type="PROSITE" id="PS50222"/>
    </source>
</evidence>
<dbReference type="RefSeq" id="WP_112927487.1">
    <property type="nucleotide sequence ID" value="NZ_CP029556.1"/>
</dbReference>
<keyword evidence="2" id="KW-0732">Signal</keyword>
<evidence type="ECO:0000256" key="2">
    <source>
        <dbReference type="SAM" id="SignalP"/>
    </source>
</evidence>
<dbReference type="Proteomes" id="UP000251842">
    <property type="component" value="Chromosome"/>
</dbReference>
<feature type="region of interest" description="Disordered" evidence="1">
    <location>
        <begin position="107"/>
        <end position="128"/>
    </location>
</feature>
<dbReference type="PROSITE" id="PS50222">
    <property type="entry name" value="EF_HAND_2"/>
    <property type="match status" value="1"/>
</dbReference>
<gene>
    <name evidence="4" type="ORF">DCD74_11890</name>
</gene>
<feature type="chain" id="PRO_5017037834" description="EF-hand domain-containing protein" evidence="2">
    <location>
        <begin position="22"/>
        <end position="168"/>
    </location>
</feature>
<dbReference type="SUPFAM" id="SSF47473">
    <property type="entry name" value="EF-hand"/>
    <property type="match status" value="1"/>
</dbReference>
<feature type="signal peptide" evidence="2">
    <location>
        <begin position="1"/>
        <end position="21"/>
    </location>
</feature>
<proteinExistence type="predicted"/>